<dbReference type="SUPFAM" id="SSF52418">
    <property type="entry name" value="Nucleoside phosphorylase/phosphoribosyltransferase catalytic domain"/>
    <property type="match status" value="1"/>
</dbReference>
<dbReference type="PATRIC" id="fig|1231190.3.peg.2252"/>
<evidence type="ECO:0000313" key="9">
    <source>
        <dbReference type="EMBL" id="EKF42545.1"/>
    </source>
</evidence>
<dbReference type="NCBIfam" id="NF006564">
    <property type="entry name" value="PRK09071.1"/>
    <property type="match status" value="1"/>
</dbReference>
<evidence type="ECO:0000256" key="2">
    <source>
        <dbReference type="ARBA" id="ARBA00022458"/>
    </source>
</evidence>
<dbReference type="EMBL" id="AMSI01000006">
    <property type="protein sequence ID" value="EKF42545.1"/>
    <property type="molecule type" value="Genomic_DNA"/>
</dbReference>
<evidence type="ECO:0000313" key="10">
    <source>
        <dbReference type="Proteomes" id="UP000007374"/>
    </source>
</evidence>
<comment type="caution">
    <text evidence="9">The sequence shown here is derived from an EMBL/GenBank/DDBJ whole genome shotgun (WGS) entry which is preliminary data.</text>
</comment>
<reference evidence="9 10" key="1">
    <citation type="journal article" date="2012" name="J. Bacteriol.">
        <title>Genome Sequence of Nitratireductor indicus Type Strain C115.</title>
        <authorList>
            <person name="Lai Q."/>
            <person name="Li G."/>
            <person name="Yu Z."/>
            <person name="Shao Z."/>
        </authorList>
    </citation>
    <scope>NUCLEOTIDE SEQUENCE [LARGE SCALE GENOMIC DNA]</scope>
    <source>
        <strain evidence="9 10">C115</strain>
    </source>
</reference>
<dbReference type="InterPro" id="IPR036390">
    <property type="entry name" value="WH_DNA-bd_sf"/>
</dbReference>
<dbReference type="PROSITE" id="PS50931">
    <property type="entry name" value="HTH_LYSR"/>
    <property type="match status" value="1"/>
</dbReference>
<keyword evidence="3" id="KW-0328">Glycosyltransferase</keyword>
<keyword evidence="7" id="KW-0804">Transcription</keyword>
<keyword evidence="5" id="KW-0805">Transcription regulation</keyword>
<keyword evidence="4 9" id="KW-0808">Transferase</keyword>
<evidence type="ECO:0000256" key="6">
    <source>
        <dbReference type="ARBA" id="ARBA00023125"/>
    </source>
</evidence>
<dbReference type="SUPFAM" id="SSF46785">
    <property type="entry name" value="Winged helix' DNA-binding domain"/>
    <property type="match status" value="1"/>
</dbReference>
<dbReference type="Pfam" id="PF02885">
    <property type="entry name" value="Glycos_trans_3N"/>
    <property type="match status" value="1"/>
</dbReference>
<keyword evidence="6" id="KW-0238">DNA-binding</keyword>
<gene>
    <name evidence="9" type="ORF">NA8A_10798</name>
</gene>
<accession>K2NTB6</accession>
<protein>
    <submittedName>
        <fullName evidence="9">Glycosyl transferase family protein</fullName>
    </submittedName>
</protein>
<dbReference type="InterPro" id="IPR000847">
    <property type="entry name" value="LysR_HTH_N"/>
</dbReference>
<dbReference type="OrthoDB" id="8455878at2"/>
<comment type="similarity">
    <text evidence="1">Belongs to the LysR transcriptional regulatory family.</text>
</comment>
<dbReference type="Proteomes" id="UP000007374">
    <property type="component" value="Unassembled WGS sequence"/>
</dbReference>
<proteinExistence type="inferred from homology"/>
<dbReference type="STRING" id="721133.SAMN05216176_106192"/>
<dbReference type="Gene3D" id="1.20.970.10">
    <property type="entry name" value="Transferase, Pyrimidine Nucleoside Phosphorylase, Chain C"/>
    <property type="match status" value="1"/>
</dbReference>
<dbReference type="InterPro" id="IPR035902">
    <property type="entry name" value="Nuc_phospho_transferase"/>
</dbReference>
<dbReference type="SUPFAM" id="SSF47648">
    <property type="entry name" value="Nucleoside phosphorylase/phosphoribosyltransferase N-terminal domain"/>
    <property type="match status" value="1"/>
</dbReference>
<dbReference type="GO" id="GO:0003677">
    <property type="term" value="F:DNA binding"/>
    <property type="evidence" value="ECO:0007669"/>
    <property type="project" value="UniProtKB-KW"/>
</dbReference>
<evidence type="ECO:0000259" key="8">
    <source>
        <dbReference type="PROSITE" id="PS50931"/>
    </source>
</evidence>
<dbReference type="InterPro" id="IPR017459">
    <property type="entry name" value="Glycosyl_Trfase_fam3_N_dom"/>
</dbReference>
<dbReference type="PANTHER" id="PTHR30118">
    <property type="entry name" value="HTH-TYPE TRANSCRIPTIONAL REGULATOR LEUO-RELATED"/>
    <property type="match status" value="1"/>
</dbReference>
<dbReference type="Pfam" id="PF00126">
    <property type="entry name" value="HTH_1"/>
    <property type="match status" value="1"/>
</dbReference>
<evidence type="ECO:0000256" key="3">
    <source>
        <dbReference type="ARBA" id="ARBA00022676"/>
    </source>
</evidence>
<evidence type="ECO:0000256" key="7">
    <source>
        <dbReference type="ARBA" id="ARBA00023163"/>
    </source>
</evidence>
<dbReference type="AlphaFoldDB" id="K2NTB6"/>
<dbReference type="InterPro" id="IPR036320">
    <property type="entry name" value="Glycosyl_Trfase_fam3_N_dom_sf"/>
</dbReference>
<evidence type="ECO:0000256" key="4">
    <source>
        <dbReference type="ARBA" id="ARBA00022679"/>
    </source>
</evidence>
<dbReference type="InterPro" id="IPR050389">
    <property type="entry name" value="LysR-type_TF"/>
</dbReference>
<keyword evidence="2" id="KW-0536">Nodulation</keyword>
<organism evidence="9 10">
    <name type="scientific">Nitratireductor indicus C115</name>
    <dbReference type="NCBI Taxonomy" id="1231190"/>
    <lineage>
        <taxon>Bacteria</taxon>
        <taxon>Pseudomonadati</taxon>
        <taxon>Pseudomonadota</taxon>
        <taxon>Alphaproteobacteria</taxon>
        <taxon>Hyphomicrobiales</taxon>
        <taxon>Phyllobacteriaceae</taxon>
        <taxon>Nitratireductor</taxon>
    </lineage>
</organism>
<keyword evidence="10" id="KW-1185">Reference proteome</keyword>
<dbReference type="GO" id="GO:0016757">
    <property type="term" value="F:glycosyltransferase activity"/>
    <property type="evidence" value="ECO:0007669"/>
    <property type="project" value="UniProtKB-KW"/>
</dbReference>
<dbReference type="eggNOG" id="COG0547">
    <property type="taxonomic scope" value="Bacteria"/>
</dbReference>
<sequence>MPARCRFRTNERKQIQELVVETVEAPGASGLNRLRLLVALDALLMEGSVGGAARRMGMGTPAMSRLLAQLRSFYGDPIFIRTGQGMVPTAFAESVRVRVRALAAEAEALLEGVPQVDMAAGARRPPVERSQAILPAPPLASRPVLKLEDQPMPEDIARKLALISESTDPRRKLARAIALIGGGAAGSRPLGQEEAEEAFSIVLEGQADPIQIGAFLTLLQHRGLTAVELAGLVSAARRHCGALPVGMRHDTLDWPAYLSPKLCLAPWFLHSARLVAQAGHKVLLHGHHGSIGWLNQAVTVAGIPVCASIRQADATLEERGIAFLPVTAFAPQVSALLSLYPLFELRSPLHKVVHLLNPLGAARSLLGVSNPSYPAQHRDAAQLLGWRDFSLLGTRRDVAQATPFRSTLVHRLKDGMSSEEAVASRPDPGGEARPALSSLEYWQALWKGQVRDERAHAIVLATTAFALQLCEGGSHGEGYSQALAKAGELWALRPVSK</sequence>
<dbReference type="Gene3D" id="3.40.1030.10">
    <property type="entry name" value="Nucleoside phosphorylase/phosphoribosyltransferase catalytic domain"/>
    <property type="match status" value="1"/>
</dbReference>
<dbReference type="PANTHER" id="PTHR30118:SF15">
    <property type="entry name" value="TRANSCRIPTIONAL REGULATORY PROTEIN"/>
    <property type="match status" value="1"/>
</dbReference>
<evidence type="ECO:0000256" key="1">
    <source>
        <dbReference type="ARBA" id="ARBA00009437"/>
    </source>
</evidence>
<dbReference type="Gene3D" id="1.10.10.10">
    <property type="entry name" value="Winged helix-like DNA-binding domain superfamily/Winged helix DNA-binding domain"/>
    <property type="match status" value="1"/>
</dbReference>
<dbReference type="GO" id="GO:0003700">
    <property type="term" value="F:DNA-binding transcription factor activity"/>
    <property type="evidence" value="ECO:0007669"/>
    <property type="project" value="InterPro"/>
</dbReference>
<dbReference type="eggNOG" id="COG0583">
    <property type="taxonomic scope" value="Bacteria"/>
</dbReference>
<dbReference type="InterPro" id="IPR036388">
    <property type="entry name" value="WH-like_DNA-bd_sf"/>
</dbReference>
<name>K2NTB6_9HYPH</name>
<evidence type="ECO:0000256" key="5">
    <source>
        <dbReference type="ARBA" id="ARBA00023015"/>
    </source>
</evidence>
<feature type="domain" description="HTH lysR-type" evidence="8">
    <location>
        <begin position="32"/>
        <end position="89"/>
    </location>
</feature>